<organism evidence="2 3">
    <name type="scientific">Enterococcus florum</name>
    <dbReference type="NCBI Taxonomy" id="2480627"/>
    <lineage>
        <taxon>Bacteria</taxon>
        <taxon>Bacillati</taxon>
        <taxon>Bacillota</taxon>
        <taxon>Bacilli</taxon>
        <taxon>Lactobacillales</taxon>
        <taxon>Enterococcaceae</taxon>
        <taxon>Enterococcus</taxon>
    </lineage>
</organism>
<evidence type="ECO:0000259" key="1">
    <source>
        <dbReference type="Pfam" id="PF06445"/>
    </source>
</evidence>
<dbReference type="Pfam" id="PF06445">
    <property type="entry name" value="GyrI-like"/>
    <property type="match status" value="1"/>
</dbReference>
<dbReference type="Gene3D" id="3.20.80.10">
    <property type="entry name" value="Regulatory factor, effector binding domain"/>
    <property type="match status" value="1"/>
</dbReference>
<accession>A0A4P5P9L4</accession>
<dbReference type="AlphaFoldDB" id="A0A4P5P9L4"/>
<dbReference type="OrthoDB" id="2189170at2"/>
<name>A0A4P5P9L4_9ENTE</name>
<keyword evidence="3" id="KW-1185">Reference proteome</keyword>
<reference evidence="3" key="1">
    <citation type="submission" date="2019-02" db="EMBL/GenBank/DDBJ databases">
        <title>Draft genome sequence of Enterococcus sp. Gos25-1.</title>
        <authorList>
            <person name="Tanaka N."/>
            <person name="Shiwa Y."/>
            <person name="Fujita N."/>
        </authorList>
    </citation>
    <scope>NUCLEOTIDE SEQUENCE [LARGE SCALE GENOMIC DNA]</scope>
    <source>
        <strain evidence="3">Gos25-1</strain>
    </source>
</reference>
<dbReference type="Proteomes" id="UP000290567">
    <property type="component" value="Unassembled WGS sequence"/>
</dbReference>
<dbReference type="InterPro" id="IPR029442">
    <property type="entry name" value="GyrI-like"/>
</dbReference>
<dbReference type="RefSeq" id="WP_146622701.1">
    <property type="nucleotide sequence ID" value="NZ_BJCC01000016.1"/>
</dbReference>
<protein>
    <recommendedName>
        <fullName evidence="1">GyrI-like small molecule binding domain-containing protein</fullName>
    </recommendedName>
</protein>
<evidence type="ECO:0000313" key="3">
    <source>
        <dbReference type="Proteomes" id="UP000290567"/>
    </source>
</evidence>
<comment type="caution">
    <text evidence="2">The sequence shown here is derived from an EMBL/GenBank/DDBJ whole genome shotgun (WGS) entry which is preliminary data.</text>
</comment>
<sequence length="155" mass="17754">MTIEAIVKPEQWIVSQHFTVRVEEIPKVIGPTFMKLGGLIQEKGGTILSTPFVSYKNMGEEGTMDETAIEMEVGFPLAEKIEVPEEVDCYLLPSYQALSALYVGRYEEMTGIYMEMFDQIKKSDRKFVGTAYEYYLSDEEIPPEKQETILEVLFE</sequence>
<feature type="domain" description="GyrI-like small molecule binding" evidence="1">
    <location>
        <begin position="2"/>
        <end position="148"/>
    </location>
</feature>
<dbReference type="SUPFAM" id="SSF55136">
    <property type="entry name" value="Probable bacterial effector-binding domain"/>
    <property type="match status" value="1"/>
</dbReference>
<gene>
    <name evidence="2" type="ORF">NRIC_21570</name>
</gene>
<dbReference type="InterPro" id="IPR011256">
    <property type="entry name" value="Reg_factor_effector_dom_sf"/>
</dbReference>
<dbReference type="EMBL" id="BJCC01000016">
    <property type="protein sequence ID" value="GCF94266.1"/>
    <property type="molecule type" value="Genomic_DNA"/>
</dbReference>
<evidence type="ECO:0000313" key="2">
    <source>
        <dbReference type="EMBL" id="GCF94266.1"/>
    </source>
</evidence>
<proteinExistence type="predicted"/>